<feature type="transmembrane region" description="Helical" evidence="1">
    <location>
        <begin position="6"/>
        <end position="24"/>
    </location>
</feature>
<proteinExistence type="predicted"/>
<gene>
    <name evidence="2" type="ORF">SCORR_v1c04510</name>
</gene>
<sequence length="182" mass="21649">MKWKQYSIIFVISFLVGIGIYVFISQFNSKNNNEQNTEAFNDYVSFSVKYNLELNNNELVPNKILKTKENKTTSVKKFLKITNVEYILNNFEIENDKDFYKKGIIIILPNRNEMTKKYNRLFLSNNFFVKYNLRINISTKFVNILNDNNISLDDCYEKLNEIYKKDNDVLEFIKVALPLIVY</sequence>
<keyword evidence="1" id="KW-0812">Transmembrane</keyword>
<protein>
    <submittedName>
        <fullName evidence="2">Uncharacterized protein</fullName>
    </submittedName>
</protein>
<dbReference type="RefSeq" id="WP_094048756.1">
    <property type="nucleotide sequence ID" value="NZ_CP022535.1"/>
</dbReference>
<dbReference type="Proteomes" id="UP000203229">
    <property type="component" value="Chromosome"/>
</dbReference>
<dbReference type="AlphaFoldDB" id="A0A222EPK2"/>
<dbReference type="OrthoDB" id="10002724at2"/>
<keyword evidence="1" id="KW-0472">Membrane</keyword>
<keyword evidence="3" id="KW-1185">Reference proteome</keyword>
<keyword evidence="1" id="KW-1133">Transmembrane helix</keyword>
<evidence type="ECO:0000313" key="2">
    <source>
        <dbReference type="EMBL" id="ASP28223.1"/>
    </source>
</evidence>
<evidence type="ECO:0000313" key="3">
    <source>
        <dbReference type="Proteomes" id="UP000203229"/>
    </source>
</evidence>
<reference evidence="2 3" key="1">
    <citation type="submission" date="2017-07" db="EMBL/GenBank/DDBJ databases">
        <title>Complete genome sequence of Spiroplasma corruscae EC-1 (DSM 19793).</title>
        <authorList>
            <person name="Tsai Y.-M."/>
            <person name="Lo W.-S."/>
            <person name="Kuo C.-H."/>
        </authorList>
    </citation>
    <scope>NUCLEOTIDE SEQUENCE [LARGE SCALE GENOMIC DNA]</scope>
    <source>
        <strain evidence="2 3">EC-1</strain>
    </source>
</reference>
<accession>A0A222EPK2</accession>
<dbReference type="KEGG" id="scou:SCORR_v1c04510"/>
<evidence type="ECO:0000256" key="1">
    <source>
        <dbReference type="SAM" id="Phobius"/>
    </source>
</evidence>
<organism evidence="2 3">
    <name type="scientific">Spiroplasma corruscae</name>
    <dbReference type="NCBI Taxonomy" id="216934"/>
    <lineage>
        <taxon>Bacteria</taxon>
        <taxon>Bacillati</taxon>
        <taxon>Mycoplasmatota</taxon>
        <taxon>Mollicutes</taxon>
        <taxon>Entomoplasmatales</taxon>
        <taxon>Spiroplasmataceae</taxon>
        <taxon>Spiroplasma</taxon>
    </lineage>
</organism>
<dbReference type="EMBL" id="CP022535">
    <property type="protein sequence ID" value="ASP28223.1"/>
    <property type="molecule type" value="Genomic_DNA"/>
</dbReference>
<name>A0A222EPK2_9MOLU</name>